<dbReference type="KEGG" id="amr:AM1_1523"/>
<dbReference type="Proteomes" id="UP000000268">
    <property type="component" value="Chromosome"/>
</dbReference>
<dbReference type="EMBL" id="CP000828">
    <property type="protein sequence ID" value="ABW26548.1"/>
    <property type="molecule type" value="Genomic_DNA"/>
</dbReference>
<evidence type="ECO:0000313" key="2">
    <source>
        <dbReference type="Proteomes" id="UP000000268"/>
    </source>
</evidence>
<accession>B0C913</accession>
<keyword evidence="2" id="KW-1185">Reference proteome</keyword>
<sequence>MIYSLRSVSIEIDKYIMDRELLFDCSRNLKNPEQWRATLATLRQELSEFLECPLVTTSSFIENQHLDCASYEVSLDVIAQVNNSTNLQYGGVICLLINYDEAVYIDAFFLPFVHQRRIFSYENKLDVLSVNYAIDDGWNNPRWDIDAYGEWESYLNMDRWL</sequence>
<organism evidence="1 2">
    <name type="scientific">Acaryochloris marina (strain MBIC 11017)</name>
    <dbReference type="NCBI Taxonomy" id="329726"/>
    <lineage>
        <taxon>Bacteria</taxon>
        <taxon>Bacillati</taxon>
        <taxon>Cyanobacteriota</taxon>
        <taxon>Cyanophyceae</taxon>
        <taxon>Acaryochloridales</taxon>
        <taxon>Acaryochloridaceae</taxon>
        <taxon>Acaryochloris</taxon>
    </lineage>
</organism>
<dbReference type="AlphaFoldDB" id="B0C913"/>
<gene>
    <name evidence="1" type="ordered locus">AM1_1523</name>
</gene>
<proteinExistence type="predicted"/>
<evidence type="ECO:0000313" key="1">
    <source>
        <dbReference type="EMBL" id="ABW26548.1"/>
    </source>
</evidence>
<name>B0C913_ACAM1</name>
<dbReference type="HOGENOM" id="CLU_1640072_0_0_3"/>
<protein>
    <submittedName>
        <fullName evidence="1">Uncharacterized protein</fullName>
    </submittedName>
</protein>
<reference evidence="1 2" key="1">
    <citation type="journal article" date="2008" name="Proc. Natl. Acad. Sci. U.S.A.">
        <title>Niche adaptation and genome expansion in the chlorophyll d-producing cyanobacterium Acaryochloris marina.</title>
        <authorList>
            <person name="Swingley W.D."/>
            <person name="Chen M."/>
            <person name="Cheung P.C."/>
            <person name="Conrad A.L."/>
            <person name="Dejesa L.C."/>
            <person name="Hao J."/>
            <person name="Honchak B.M."/>
            <person name="Karbach L.E."/>
            <person name="Kurdoglu A."/>
            <person name="Lahiri S."/>
            <person name="Mastrian S.D."/>
            <person name="Miyashita H."/>
            <person name="Page L."/>
            <person name="Ramakrishna P."/>
            <person name="Satoh S."/>
            <person name="Sattley W.M."/>
            <person name="Shimada Y."/>
            <person name="Taylor H.L."/>
            <person name="Tomo T."/>
            <person name="Tsuchiya T."/>
            <person name="Wang Z.T."/>
            <person name="Raymond J."/>
            <person name="Mimuro M."/>
            <person name="Blankenship R.E."/>
            <person name="Touchman J.W."/>
        </authorList>
    </citation>
    <scope>NUCLEOTIDE SEQUENCE [LARGE SCALE GENOMIC DNA]</scope>
    <source>
        <strain evidence="2">MBIC 11017</strain>
    </source>
</reference>
<dbReference type="STRING" id="329726.AM1_1523"/>